<dbReference type="OrthoDB" id="6597828at2759"/>
<accession>A0A7D9JYG6</accession>
<feature type="region of interest" description="Disordered" evidence="2">
    <location>
        <begin position="534"/>
        <end position="594"/>
    </location>
</feature>
<proteinExistence type="predicted"/>
<evidence type="ECO:0000313" key="3">
    <source>
        <dbReference type="EMBL" id="CAB4037389.1"/>
    </source>
</evidence>
<dbReference type="PANTHER" id="PTHR46880">
    <property type="entry name" value="RAS-ASSOCIATING DOMAIN-CONTAINING PROTEIN"/>
    <property type="match status" value="1"/>
</dbReference>
<dbReference type="Gene3D" id="3.40.50.12700">
    <property type="match status" value="1"/>
</dbReference>
<keyword evidence="1" id="KW-0175">Coiled coil</keyword>
<dbReference type="GO" id="GO:0016788">
    <property type="term" value="F:hydrolase activity, acting on ester bonds"/>
    <property type="evidence" value="ECO:0007669"/>
    <property type="project" value="InterPro"/>
</dbReference>
<evidence type="ECO:0000256" key="1">
    <source>
        <dbReference type="SAM" id="Coils"/>
    </source>
</evidence>
<evidence type="ECO:0000313" key="4">
    <source>
        <dbReference type="Proteomes" id="UP001152795"/>
    </source>
</evidence>
<name>A0A7D9JYG6_PARCT</name>
<dbReference type="Proteomes" id="UP001152795">
    <property type="component" value="Unassembled WGS sequence"/>
</dbReference>
<feature type="coiled-coil region" evidence="1">
    <location>
        <begin position="439"/>
        <end position="494"/>
    </location>
</feature>
<dbReference type="SUPFAM" id="SSF52266">
    <property type="entry name" value="SGNH hydrolase"/>
    <property type="match status" value="1"/>
</dbReference>
<gene>
    <name evidence="3" type="ORF">PACLA_8A033853</name>
</gene>
<feature type="compositionally biased region" description="Basic and acidic residues" evidence="2">
    <location>
        <begin position="560"/>
        <end position="593"/>
    </location>
</feature>
<evidence type="ECO:0000256" key="2">
    <source>
        <dbReference type="SAM" id="MobiDB-lite"/>
    </source>
</evidence>
<dbReference type="PANTHER" id="PTHR46880:SF5">
    <property type="entry name" value="DUF4371 DOMAIN-CONTAINING PROTEIN"/>
    <property type="match status" value="1"/>
</dbReference>
<dbReference type="Pfam" id="PF00657">
    <property type="entry name" value="Lipase_GDSL"/>
    <property type="match status" value="1"/>
</dbReference>
<sequence length="753" mass="85105">MFDLCTIFKTLQKLFQKSNLILPDVLTAKDSAMQNLKIMNDIPVPGGKEEQNLELHDNEQNRPVRRTSTAHQFVTSQNRNSNAIRNEIVQSAINFLGQRMNTENDGTVESLMSILEASSSKDLILASRNLVSSILGPSCLSDFVSDVCKSWNNLAKIEHVEVEDTGTMYALRLRKMIQASTGLLKKFLASFLTLVPHSMATERVVSHYNNVKTSGRSSLNPETINGILHISLNGRGASFFDPRPVVSEFLTSKERRNREPCEELYKQREFSSCFVIKLEFNTAELLLTNKGKLKWRGEFESLQIFLEKDLNIKGKWTSASGAKLLKTDDIQIRWYSQQETITLNGPKAEEYKSLLEAKASVLDITETTESVDKEMSEVSQQEVSVSEALNITSVDPSLYKTVEAMKSEINALKSQFNKHCLDSSKLHIESKIQKDNNSSDARTLDVERLENENENLKQENQLFRSKIDYQEQDLLHLNNKLKTLEDERASLITVIRLFKQSKIPDVLGKNKYSPLEVEQASADDEEAGQSLIEVGTSDDDDKTPHYRPKQTSKSTTRASKKPEKEARQQHQQGNEKDLTDRHNSNQNQRKVDICGDSMTKYIQAHKLGRSTNDRVTSKSFSGAKCKDMKHYIMPTLEKKPDEIILHVGTNDLKTSSPKTVVKDIMALKDFVVKTSPSTKVTISELIVRTDDETLNNKIKQINTLLKQNCAADNTPLIEHSDINNDCLNQSGVHLNKKGTALFALSIIKHIRHF</sequence>
<keyword evidence="4" id="KW-1185">Reference proteome</keyword>
<organism evidence="3 4">
    <name type="scientific">Paramuricea clavata</name>
    <name type="common">Red gorgonian</name>
    <name type="synonym">Violescent sea-whip</name>
    <dbReference type="NCBI Taxonomy" id="317549"/>
    <lineage>
        <taxon>Eukaryota</taxon>
        <taxon>Metazoa</taxon>
        <taxon>Cnidaria</taxon>
        <taxon>Anthozoa</taxon>
        <taxon>Octocorallia</taxon>
        <taxon>Malacalcyonacea</taxon>
        <taxon>Plexauridae</taxon>
        <taxon>Paramuricea</taxon>
    </lineage>
</organism>
<protein>
    <submittedName>
        <fullName evidence="3">Uncharacterized protein</fullName>
    </submittedName>
</protein>
<dbReference type="InterPro" id="IPR001087">
    <property type="entry name" value="GDSL"/>
</dbReference>
<comment type="caution">
    <text evidence="3">The sequence shown here is derived from an EMBL/GenBank/DDBJ whole genome shotgun (WGS) entry which is preliminary data.</text>
</comment>
<dbReference type="AlphaFoldDB" id="A0A7D9JYG6"/>
<dbReference type="EMBL" id="CACRXK020023034">
    <property type="protein sequence ID" value="CAB4037389.1"/>
    <property type="molecule type" value="Genomic_DNA"/>
</dbReference>
<dbReference type="Gene3D" id="3.40.50.12690">
    <property type="match status" value="1"/>
</dbReference>
<reference evidence="3" key="1">
    <citation type="submission" date="2020-04" db="EMBL/GenBank/DDBJ databases">
        <authorList>
            <person name="Alioto T."/>
            <person name="Alioto T."/>
            <person name="Gomez Garrido J."/>
        </authorList>
    </citation>
    <scope>NUCLEOTIDE SEQUENCE</scope>
    <source>
        <strain evidence="3">A484AB</strain>
    </source>
</reference>